<dbReference type="Pfam" id="PF13443">
    <property type="entry name" value="HTH_26"/>
    <property type="match status" value="1"/>
</dbReference>
<dbReference type="GO" id="GO:0003677">
    <property type="term" value="F:DNA binding"/>
    <property type="evidence" value="ECO:0007669"/>
    <property type="project" value="UniProtKB-KW"/>
</dbReference>
<dbReference type="Gene3D" id="1.10.260.40">
    <property type="entry name" value="lambda repressor-like DNA-binding domains"/>
    <property type="match status" value="1"/>
</dbReference>
<dbReference type="EMBL" id="FNLO01000004">
    <property type="protein sequence ID" value="SDV47931.1"/>
    <property type="molecule type" value="Genomic_DNA"/>
</dbReference>
<reference evidence="3" key="1">
    <citation type="submission" date="2016-09" db="EMBL/GenBank/DDBJ databases">
        <authorList>
            <person name="Varghese N."/>
            <person name="Submissions S."/>
        </authorList>
    </citation>
    <scope>NUCLEOTIDE SEQUENCE [LARGE SCALE GENOMIC DNA]</scope>
    <source>
        <strain evidence="3">JS23</strain>
    </source>
</reference>
<dbReference type="InterPro" id="IPR010982">
    <property type="entry name" value="Lambda_DNA-bd_dom_sf"/>
</dbReference>
<dbReference type="AlphaFoldDB" id="A0A1H2PMP1"/>
<dbReference type="PROSITE" id="PS50943">
    <property type="entry name" value="HTH_CROC1"/>
    <property type="match status" value="1"/>
</dbReference>
<evidence type="ECO:0000313" key="2">
    <source>
        <dbReference type="EMBL" id="SDV47931.1"/>
    </source>
</evidence>
<name>A0A1H2PMP1_9BURK</name>
<evidence type="ECO:0000313" key="3">
    <source>
        <dbReference type="Proteomes" id="UP000243719"/>
    </source>
</evidence>
<sequence>MDRLQQAIATREGELGVRILKKDLARAANVSSSAVTLWYKGSTEQLKAESLFGLARYLRVRPEWLRDNVGPMRDSKSQESVEPAFAALSPAAEAAIAAIRSGDQAGMPAEVFTAIETLLRSVHRRPEGTDDGDLPHLQA</sequence>
<keyword evidence="2" id="KW-0238">DNA-binding</keyword>
<evidence type="ECO:0000259" key="1">
    <source>
        <dbReference type="PROSITE" id="PS50943"/>
    </source>
</evidence>
<dbReference type="SUPFAM" id="SSF47413">
    <property type="entry name" value="lambda repressor-like DNA-binding domains"/>
    <property type="match status" value="1"/>
</dbReference>
<keyword evidence="3" id="KW-1185">Reference proteome</keyword>
<feature type="domain" description="HTH cro/C1-type" evidence="1">
    <location>
        <begin position="22"/>
        <end position="65"/>
    </location>
</feature>
<gene>
    <name evidence="2" type="ORF">SAMN05216551_1049</name>
</gene>
<dbReference type="InterPro" id="IPR001387">
    <property type="entry name" value="Cro/C1-type_HTH"/>
</dbReference>
<accession>A0A1H2PMP1</accession>
<dbReference type="Proteomes" id="UP000243719">
    <property type="component" value="Unassembled WGS sequence"/>
</dbReference>
<protein>
    <submittedName>
        <fullName evidence="2">Cro/C1-type HTH DNA-binding domain-containing protein</fullName>
    </submittedName>
</protein>
<dbReference type="STRING" id="1770053.SAMN05216551_1049"/>
<proteinExistence type="predicted"/>
<organism evidence="2 3">
    <name type="scientific">Chitinasiproducens palmae</name>
    <dbReference type="NCBI Taxonomy" id="1770053"/>
    <lineage>
        <taxon>Bacteria</taxon>
        <taxon>Pseudomonadati</taxon>
        <taxon>Pseudomonadota</taxon>
        <taxon>Betaproteobacteria</taxon>
        <taxon>Burkholderiales</taxon>
        <taxon>Burkholderiaceae</taxon>
        <taxon>Chitinasiproducens</taxon>
    </lineage>
</organism>